<comment type="caution">
    <text evidence="2">The sequence shown here is derived from an EMBL/GenBank/DDBJ whole genome shotgun (WGS) entry which is preliminary data.</text>
</comment>
<feature type="domain" description="Aminoglycoside phosphotransferase" evidence="1">
    <location>
        <begin position="109"/>
        <end position="179"/>
    </location>
</feature>
<dbReference type="SUPFAM" id="SSF56112">
    <property type="entry name" value="Protein kinase-like (PK-like)"/>
    <property type="match status" value="1"/>
</dbReference>
<organism evidence="2 3">
    <name type="scientific">Kutzneria chonburiensis</name>
    <dbReference type="NCBI Taxonomy" id="1483604"/>
    <lineage>
        <taxon>Bacteria</taxon>
        <taxon>Bacillati</taxon>
        <taxon>Actinomycetota</taxon>
        <taxon>Actinomycetes</taxon>
        <taxon>Pseudonocardiales</taxon>
        <taxon>Pseudonocardiaceae</taxon>
        <taxon>Kutzneria</taxon>
    </lineage>
</organism>
<dbReference type="Proteomes" id="UP001589810">
    <property type="component" value="Unassembled WGS sequence"/>
</dbReference>
<dbReference type="RefSeq" id="WP_273935977.1">
    <property type="nucleotide sequence ID" value="NZ_CP097263.1"/>
</dbReference>
<dbReference type="InterPro" id="IPR002575">
    <property type="entry name" value="Aminoglycoside_PTrfase"/>
</dbReference>
<name>A0ABV6MVY9_9PSEU</name>
<keyword evidence="3" id="KW-1185">Reference proteome</keyword>
<evidence type="ECO:0000313" key="2">
    <source>
        <dbReference type="EMBL" id="MFC0544491.1"/>
    </source>
</evidence>
<dbReference type="Pfam" id="PF01636">
    <property type="entry name" value="APH"/>
    <property type="match status" value="1"/>
</dbReference>
<protein>
    <submittedName>
        <fullName evidence="2">Phosphotransferase</fullName>
    </submittedName>
</protein>
<dbReference type="InterPro" id="IPR011009">
    <property type="entry name" value="Kinase-like_dom_sf"/>
</dbReference>
<sequence>MASVHRVELRGGLNTVWLIDGRVHRPSGPWSTRVHALLRHVSEAGFTAAPIPFGFDLKGREVLSFLPGEVGHHFPMTDEAVISSARLLRRYHDATAGFVAGSGWQCPAIEPAEVLCHGDFAQYNLVFEGDAAIGMIDFDWARPAPRWYDVAYGVYRFALMDLDRPVAVQLRAAALFCDAYDASPATRRGVADNLPGYLIRMAEQVEQDPRFVTQRAEAHNTMYREHAARVPDLHRTICTG</sequence>
<accession>A0ABV6MVY9</accession>
<evidence type="ECO:0000313" key="3">
    <source>
        <dbReference type="Proteomes" id="UP001589810"/>
    </source>
</evidence>
<gene>
    <name evidence="2" type="ORF">ACFFH7_23495</name>
</gene>
<dbReference type="EMBL" id="JBHLUD010000007">
    <property type="protein sequence ID" value="MFC0544491.1"/>
    <property type="molecule type" value="Genomic_DNA"/>
</dbReference>
<proteinExistence type="predicted"/>
<dbReference type="Gene3D" id="3.90.1200.10">
    <property type="match status" value="1"/>
</dbReference>
<reference evidence="2 3" key="1">
    <citation type="submission" date="2024-09" db="EMBL/GenBank/DDBJ databases">
        <authorList>
            <person name="Sun Q."/>
            <person name="Mori K."/>
        </authorList>
    </citation>
    <scope>NUCLEOTIDE SEQUENCE [LARGE SCALE GENOMIC DNA]</scope>
    <source>
        <strain evidence="2 3">TBRC 1432</strain>
    </source>
</reference>
<evidence type="ECO:0000259" key="1">
    <source>
        <dbReference type="Pfam" id="PF01636"/>
    </source>
</evidence>